<keyword evidence="1" id="KW-1133">Transmembrane helix</keyword>
<comment type="caution">
    <text evidence="2">The sequence shown here is derived from an EMBL/GenBank/DDBJ whole genome shotgun (WGS) entry which is preliminary data.</text>
</comment>
<evidence type="ECO:0000313" key="3">
    <source>
        <dbReference type="Proteomes" id="UP000267469"/>
    </source>
</evidence>
<feature type="transmembrane region" description="Helical" evidence="1">
    <location>
        <begin position="24"/>
        <end position="44"/>
    </location>
</feature>
<proteinExistence type="predicted"/>
<name>A0A3N0F5C0_SINP1</name>
<evidence type="ECO:0000256" key="1">
    <source>
        <dbReference type="SAM" id="Phobius"/>
    </source>
</evidence>
<protein>
    <submittedName>
        <fullName evidence="2">Uncharacterized protein</fullName>
    </submittedName>
</protein>
<keyword evidence="1" id="KW-0472">Membrane</keyword>
<dbReference type="EMBL" id="RJTM01000002">
    <property type="protein sequence ID" value="RNL95199.1"/>
    <property type="molecule type" value="Genomic_DNA"/>
</dbReference>
<reference evidence="2 3" key="1">
    <citation type="submission" date="2018-10" db="EMBL/GenBank/DDBJ databases">
        <title>Sinomicrobium pectinilyticum sp. nov., a pectinase-producing bacterium isolated from alkaline and saline soil, and emended description of the genus Sinomicrobium.</title>
        <authorList>
            <person name="Cheng B."/>
            <person name="Li C."/>
            <person name="Lai Q."/>
            <person name="Du M."/>
            <person name="Shao Z."/>
            <person name="Xu P."/>
            <person name="Yang C."/>
        </authorList>
    </citation>
    <scope>NUCLEOTIDE SEQUENCE [LARGE SCALE GENOMIC DNA]</scope>
    <source>
        <strain evidence="2 3">5DNS001</strain>
    </source>
</reference>
<keyword evidence="1" id="KW-0812">Transmembrane</keyword>
<accession>A0A3N0F5C0</accession>
<dbReference type="Proteomes" id="UP000267469">
    <property type="component" value="Unassembled WGS sequence"/>
</dbReference>
<organism evidence="2 3">
    <name type="scientific">Sinomicrobium pectinilyticum</name>
    <dbReference type="NCBI Taxonomy" id="1084421"/>
    <lineage>
        <taxon>Bacteria</taxon>
        <taxon>Pseudomonadati</taxon>
        <taxon>Bacteroidota</taxon>
        <taxon>Flavobacteriia</taxon>
        <taxon>Flavobacteriales</taxon>
        <taxon>Flavobacteriaceae</taxon>
        <taxon>Sinomicrobium</taxon>
    </lineage>
</organism>
<keyword evidence="3" id="KW-1185">Reference proteome</keyword>
<evidence type="ECO:0000313" key="2">
    <source>
        <dbReference type="EMBL" id="RNL95199.1"/>
    </source>
</evidence>
<gene>
    <name evidence="2" type="ORF">ED312_00950</name>
</gene>
<dbReference type="AlphaFoldDB" id="A0A3N0F5C0"/>
<feature type="transmembrane region" description="Helical" evidence="1">
    <location>
        <begin position="56"/>
        <end position="74"/>
    </location>
</feature>
<sequence length="224" mass="26073">MFNSFYEKIHRIEKRINSVSSKRVEKFIVIWIISTLILLGYSVFNLDFMSVWWRTILLLALLLFLFSYFIILGYKQYKRKHTKEAINLPNTSDSVLNINQTEILINFLKKWFSSPKGSDALENDLKNLLGLNLANIEDGGLISEANKKIDIGRILFQIAHIGIWDEEDVKKIYGKSIISHNRSINAFKDNTFNDHKNSLKEKKKLYIKDSIDIPKILGIKRPPL</sequence>